<organism evidence="1">
    <name type="scientific">Siphoviridae sp. ctmpG14</name>
    <dbReference type="NCBI Taxonomy" id="2825654"/>
    <lineage>
        <taxon>Viruses</taxon>
        <taxon>Duplodnaviria</taxon>
        <taxon>Heunggongvirae</taxon>
        <taxon>Uroviricota</taxon>
        <taxon>Caudoviricetes</taxon>
    </lineage>
</organism>
<accession>A0A8S5PDE1</accession>
<evidence type="ECO:0000313" key="1">
    <source>
        <dbReference type="EMBL" id="DAE04236.1"/>
    </source>
</evidence>
<sequence>MTKVFRFNWNIKTFPFEVCKTVYEESQRLDKMMFWRHRKEVRPRKDDPCFFWLGTTGTNNKEFRKLQGVVGIGQIADNEKYQFQYDSKTTPKYLTELGDVKSKEQFENMIFSKVKVIFLAFDKAIMSKKEATHWFNDDVHKVSGNAESNYINDAFQEIAQKLIKETERRIKKSRS</sequence>
<reference evidence="1" key="1">
    <citation type="journal article" date="2021" name="Proc. Natl. Acad. Sci. U.S.A.">
        <title>A Catalog of Tens of Thousands of Viruses from Human Metagenomes Reveals Hidden Associations with Chronic Diseases.</title>
        <authorList>
            <person name="Tisza M.J."/>
            <person name="Buck C.B."/>
        </authorList>
    </citation>
    <scope>NUCLEOTIDE SEQUENCE</scope>
    <source>
        <strain evidence="1">CtmpG14</strain>
    </source>
</reference>
<protein>
    <submittedName>
        <fullName evidence="1">Uncharacterized protein</fullName>
    </submittedName>
</protein>
<name>A0A8S5PDE1_9CAUD</name>
<dbReference type="EMBL" id="BK015384">
    <property type="protein sequence ID" value="DAE04236.1"/>
    <property type="molecule type" value="Genomic_DNA"/>
</dbReference>
<proteinExistence type="predicted"/>